<gene>
    <name evidence="1" type="ORF">A2717_02830</name>
</gene>
<name>A0A1F5NA20_9BACT</name>
<protein>
    <submittedName>
        <fullName evidence="1">Uncharacterized protein</fullName>
    </submittedName>
</protein>
<dbReference type="Proteomes" id="UP000177610">
    <property type="component" value="Unassembled WGS sequence"/>
</dbReference>
<reference evidence="1 2" key="1">
    <citation type="journal article" date="2016" name="Nat. Commun.">
        <title>Thousands of microbial genomes shed light on interconnected biogeochemical processes in an aquifer system.</title>
        <authorList>
            <person name="Anantharaman K."/>
            <person name="Brown C.T."/>
            <person name="Hug L.A."/>
            <person name="Sharon I."/>
            <person name="Castelle C.J."/>
            <person name="Probst A.J."/>
            <person name="Thomas B.C."/>
            <person name="Singh A."/>
            <person name="Wilkins M.J."/>
            <person name="Karaoz U."/>
            <person name="Brodie E.L."/>
            <person name="Williams K.H."/>
            <person name="Hubbard S.S."/>
            <person name="Banfield J.F."/>
        </authorList>
    </citation>
    <scope>NUCLEOTIDE SEQUENCE [LARGE SCALE GENOMIC DNA]</scope>
</reference>
<dbReference type="STRING" id="1817821.A2717_02830"/>
<sequence>MNLIRRFVEAFRLTLLRLELALLKWDWTDCTNRMIAIGKAMDELFEARPKVPDFDKQVTYLRVQYHATVSLRNEAEKRINAIKRNNPL</sequence>
<evidence type="ECO:0000313" key="1">
    <source>
        <dbReference type="EMBL" id="OGE74444.1"/>
    </source>
</evidence>
<proteinExistence type="predicted"/>
<organism evidence="1 2">
    <name type="scientific">Candidatus Doudnabacteria bacterium RIFCSPHIGHO2_01_FULL_41_86</name>
    <dbReference type="NCBI Taxonomy" id="1817821"/>
    <lineage>
        <taxon>Bacteria</taxon>
        <taxon>Candidatus Doudnaibacteriota</taxon>
    </lineage>
</organism>
<dbReference type="AlphaFoldDB" id="A0A1F5NA20"/>
<comment type="caution">
    <text evidence="1">The sequence shown here is derived from an EMBL/GenBank/DDBJ whole genome shotgun (WGS) entry which is preliminary data.</text>
</comment>
<accession>A0A1F5NA20</accession>
<evidence type="ECO:0000313" key="2">
    <source>
        <dbReference type="Proteomes" id="UP000177610"/>
    </source>
</evidence>
<dbReference type="EMBL" id="MFEH01000001">
    <property type="protein sequence ID" value="OGE74444.1"/>
    <property type="molecule type" value="Genomic_DNA"/>
</dbReference>